<dbReference type="AlphaFoldDB" id="A0AAN8Q6B8"/>
<keyword evidence="1" id="KW-0732">Signal</keyword>
<feature type="chain" id="PRO_5042926596" evidence="1">
    <location>
        <begin position="22"/>
        <end position="99"/>
    </location>
</feature>
<reference evidence="2 3" key="1">
    <citation type="submission" date="2023-10" db="EMBL/GenBank/DDBJ databases">
        <title>Genomes of two closely related lineages of the louse Polyplax serrata with different host specificities.</title>
        <authorList>
            <person name="Martinu J."/>
            <person name="Tarabai H."/>
            <person name="Stefka J."/>
            <person name="Hypsa V."/>
        </authorList>
    </citation>
    <scope>NUCLEOTIDE SEQUENCE [LARGE SCALE GENOMIC DNA]</scope>
    <source>
        <strain evidence="2">HR10_N</strain>
    </source>
</reference>
<evidence type="ECO:0000313" key="3">
    <source>
        <dbReference type="Proteomes" id="UP001372834"/>
    </source>
</evidence>
<accession>A0AAN8Q6B8</accession>
<evidence type="ECO:0000313" key="2">
    <source>
        <dbReference type="EMBL" id="KAK6639388.1"/>
    </source>
</evidence>
<gene>
    <name evidence="2" type="ORF">RUM43_007661</name>
</gene>
<comment type="caution">
    <text evidence="2">The sequence shown here is derived from an EMBL/GenBank/DDBJ whole genome shotgun (WGS) entry which is preliminary data.</text>
</comment>
<evidence type="ECO:0000256" key="1">
    <source>
        <dbReference type="SAM" id="SignalP"/>
    </source>
</evidence>
<feature type="signal peptide" evidence="1">
    <location>
        <begin position="1"/>
        <end position="21"/>
    </location>
</feature>
<dbReference type="Proteomes" id="UP001372834">
    <property type="component" value="Unassembled WGS sequence"/>
</dbReference>
<protein>
    <submittedName>
        <fullName evidence="2">Uncharacterized protein</fullName>
    </submittedName>
</protein>
<name>A0AAN8Q6B8_POLSC</name>
<organism evidence="2 3">
    <name type="scientific">Polyplax serrata</name>
    <name type="common">Common mouse louse</name>
    <dbReference type="NCBI Taxonomy" id="468196"/>
    <lineage>
        <taxon>Eukaryota</taxon>
        <taxon>Metazoa</taxon>
        <taxon>Ecdysozoa</taxon>
        <taxon>Arthropoda</taxon>
        <taxon>Hexapoda</taxon>
        <taxon>Insecta</taxon>
        <taxon>Pterygota</taxon>
        <taxon>Neoptera</taxon>
        <taxon>Paraneoptera</taxon>
        <taxon>Psocodea</taxon>
        <taxon>Troctomorpha</taxon>
        <taxon>Phthiraptera</taxon>
        <taxon>Anoplura</taxon>
        <taxon>Polyplacidae</taxon>
        <taxon>Polyplax</taxon>
    </lineage>
</organism>
<proteinExistence type="predicted"/>
<dbReference type="EMBL" id="JAWJWE010000003">
    <property type="protein sequence ID" value="KAK6639388.1"/>
    <property type="molecule type" value="Genomic_DNA"/>
</dbReference>
<sequence>MLNLKDVYLVLAFLLETALRGRRMIKTNGWGGPPWQTLSLSVFWHMNNSKPALEKSKLDNVRAPKVFHKLHDSKSGFIIAYTYQVQSKKTLLAAKVSST</sequence>